<feature type="transmembrane region" description="Helical" evidence="1">
    <location>
        <begin position="6"/>
        <end position="26"/>
    </location>
</feature>
<evidence type="ECO:0000313" key="2">
    <source>
        <dbReference type="EMBL" id="MCU7613709.1"/>
    </source>
</evidence>
<keyword evidence="1" id="KW-0812">Transmembrane</keyword>
<proteinExistence type="predicted"/>
<feature type="transmembrane region" description="Helical" evidence="1">
    <location>
        <begin position="47"/>
        <end position="66"/>
    </location>
</feature>
<feature type="transmembrane region" description="Helical" evidence="1">
    <location>
        <begin position="86"/>
        <end position="111"/>
    </location>
</feature>
<evidence type="ECO:0000313" key="3">
    <source>
        <dbReference type="Proteomes" id="UP001208114"/>
    </source>
</evidence>
<organism evidence="2 3">
    <name type="scientific">Chryseobacterium gilvum</name>
    <dbReference type="NCBI Taxonomy" id="2976534"/>
    <lineage>
        <taxon>Bacteria</taxon>
        <taxon>Pseudomonadati</taxon>
        <taxon>Bacteroidota</taxon>
        <taxon>Flavobacteriia</taxon>
        <taxon>Flavobacteriales</taxon>
        <taxon>Weeksellaceae</taxon>
        <taxon>Chryseobacterium group</taxon>
        <taxon>Chryseobacterium</taxon>
    </lineage>
</organism>
<feature type="transmembrane region" description="Helical" evidence="1">
    <location>
        <begin position="123"/>
        <end position="147"/>
    </location>
</feature>
<keyword evidence="1" id="KW-0472">Membrane</keyword>
<gene>
    <name evidence="2" type="ORF">N0B16_04595</name>
</gene>
<accession>A0ABT2VVR3</accession>
<evidence type="ECO:0000256" key="1">
    <source>
        <dbReference type="SAM" id="Phobius"/>
    </source>
</evidence>
<dbReference type="EMBL" id="JAOTEN010000001">
    <property type="protein sequence ID" value="MCU7613709.1"/>
    <property type="molecule type" value="Genomic_DNA"/>
</dbReference>
<sequence>MMYQTLTFLHSTFRWLVLLSLIYSLYRSWNGLYKAKGFTKTDDSVRHWTATIAHIQLVLGITLYSQSPIIKYFWNNFDIARQNFDLLFFGLIHIFLMLLSIVIITVGSALAKRKIENREKFRIMFIYFLIALVIIFIAIPCHFHHLLTDLISDNYD</sequence>
<dbReference type="RefSeq" id="WP_262989552.1">
    <property type="nucleotide sequence ID" value="NZ_JAOTEN010000001.1"/>
</dbReference>
<reference evidence="3" key="1">
    <citation type="submission" date="2023-07" db="EMBL/GenBank/DDBJ databases">
        <title>Chryseobacterium sp. GMJ5 Genome sequencing and assembly.</title>
        <authorList>
            <person name="Jung Y."/>
        </authorList>
    </citation>
    <scope>NUCLEOTIDE SEQUENCE [LARGE SCALE GENOMIC DNA]</scope>
    <source>
        <strain evidence="3">GMJ5</strain>
    </source>
</reference>
<keyword evidence="3" id="KW-1185">Reference proteome</keyword>
<name>A0ABT2VVR3_9FLAO</name>
<keyword evidence="1" id="KW-1133">Transmembrane helix</keyword>
<protein>
    <submittedName>
        <fullName evidence="2">Uncharacterized protein</fullName>
    </submittedName>
</protein>
<comment type="caution">
    <text evidence="2">The sequence shown here is derived from an EMBL/GenBank/DDBJ whole genome shotgun (WGS) entry which is preliminary data.</text>
</comment>
<dbReference type="Proteomes" id="UP001208114">
    <property type="component" value="Unassembled WGS sequence"/>
</dbReference>